<evidence type="ECO:0000313" key="1">
    <source>
        <dbReference type="EMBL" id="OMO64089.1"/>
    </source>
</evidence>
<dbReference type="OrthoDB" id="10503291at2759"/>
<evidence type="ECO:0000313" key="2">
    <source>
        <dbReference type="Proteomes" id="UP000188268"/>
    </source>
</evidence>
<keyword evidence="2" id="KW-1185">Reference proteome</keyword>
<dbReference type="Proteomes" id="UP000188268">
    <property type="component" value="Unassembled WGS sequence"/>
</dbReference>
<gene>
    <name evidence="1" type="ORF">CCACVL1_22052</name>
</gene>
<name>A0A1R3H178_COCAP</name>
<organism evidence="1 2">
    <name type="scientific">Corchorus capsularis</name>
    <name type="common">Jute</name>
    <dbReference type="NCBI Taxonomy" id="210143"/>
    <lineage>
        <taxon>Eukaryota</taxon>
        <taxon>Viridiplantae</taxon>
        <taxon>Streptophyta</taxon>
        <taxon>Embryophyta</taxon>
        <taxon>Tracheophyta</taxon>
        <taxon>Spermatophyta</taxon>
        <taxon>Magnoliopsida</taxon>
        <taxon>eudicotyledons</taxon>
        <taxon>Gunneridae</taxon>
        <taxon>Pentapetalae</taxon>
        <taxon>rosids</taxon>
        <taxon>malvids</taxon>
        <taxon>Malvales</taxon>
        <taxon>Malvaceae</taxon>
        <taxon>Grewioideae</taxon>
        <taxon>Apeibeae</taxon>
        <taxon>Corchorus</taxon>
    </lineage>
</organism>
<protein>
    <submittedName>
        <fullName evidence="1">Uncharacterized protein</fullName>
    </submittedName>
</protein>
<accession>A0A1R3H178</accession>
<dbReference type="AlphaFoldDB" id="A0A1R3H178"/>
<comment type="caution">
    <text evidence="1">The sequence shown here is derived from an EMBL/GenBank/DDBJ whole genome shotgun (WGS) entry which is preliminary data.</text>
</comment>
<sequence length="53" mass="5746">MAKLGVEATVTCPQDTSALPPCLAYLYYGGRSAPSFVLLCFGEPLKNGIIRRR</sequence>
<proteinExistence type="predicted"/>
<dbReference type="Gramene" id="OMO64089">
    <property type="protein sequence ID" value="OMO64089"/>
    <property type="gene ID" value="CCACVL1_22052"/>
</dbReference>
<dbReference type="EMBL" id="AWWV01012845">
    <property type="protein sequence ID" value="OMO64089.1"/>
    <property type="molecule type" value="Genomic_DNA"/>
</dbReference>
<reference evidence="1 2" key="1">
    <citation type="submission" date="2013-09" db="EMBL/GenBank/DDBJ databases">
        <title>Corchorus capsularis genome sequencing.</title>
        <authorList>
            <person name="Alam M."/>
            <person name="Haque M.S."/>
            <person name="Islam M.S."/>
            <person name="Emdad E.M."/>
            <person name="Islam M.M."/>
            <person name="Ahmed B."/>
            <person name="Halim A."/>
            <person name="Hossen Q.M.M."/>
            <person name="Hossain M.Z."/>
            <person name="Ahmed R."/>
            <person name="Khan M.M."/>
            <person name="Islam R."/>
            <person name="Rashid M.M."/>
            <person name="Khan S.A."/>
            <person name="Rahman M.S."/>
            <person name="Alam M."/>
        </authorList>
    </citation>
    <scope>NUCLEOTIDE SEQUENCE [LARGE SCALE GENOMIC DNA]</scope>
    <source>
        <strain evidence="2">cv. CVL-1</strain>
        <tissue evidence="1">Whole seedling</tissue>
    </source>
</reference>